<evidence type="ECO:0000313" key="1">
    <source>
        <dbReference type="EMBL" id="HGW60693.1"/>
    </source>
</evidence>
<name>A0A7C4U4B7_9BACT</name>
<reference evidence="1" key="1">
    <citation type="journal article" date="2020" name="mSystems">
        <title>Genome- and Community-Level Interaction Insights into Carbon Utilization and Element Cycling Functions of Hydrothermarchaeota in Hydrothermal Sediment.</title>
        <authorList>
            <person name="Zhou Z."/>
            <person name="Liu Y."/>
            <person name="Xu W."/>
            <person name="Pan J."/>
            <person name="Luo Z.H."/>
            <person name="Li M."/>
        </authorList>
    </citation>
    <scope>NUCLEOTIDE SEQUENCE [LARGE SCALE GENOMIC DNA]</scope>
    <source>
        <strain evidence="1">SpSt-794</strain>
    </source>
</reference>
<proteinExistence type="predicted"/>
<protein>
    <submittedName>
        <fullName evidence="1">Uncharacterized protein</fullName>
    </submittedName>
</protein>
<dbReference type="AlphaFoldDB" id="A0A7C4U4B7"/>
<gene>
    <name evidence="1" type="ORF">ENV82_04620</name>
</gene>
<organism evidence="1">
    <name type="scientific">Caldisericum exile</name>
    <dbReference type="NCBI Taxonomy" id="693075"/>
    <lineage>
        <taxon>Bacteria</taxon>
        <taxon>Pseudomonadati</taxon>
        <taxon>Caldisericota/Cryosericota group</taxon>
        <taxon>Caldisericota</taxon>
        <taxon>Caldisericia</taxon>
        <taxon>Caldisericales</taxon>
        <taxon>Caldisericaceae</taxon>
        <taxon>Caldisericum</taxon>
    </lineage>
</organism>
<comment type="caution">
    <text evidence="1">The sequence shown here is derived from an EMBL/GenBank/DDBJ whole genome shotgun (WGS) entry which is preliminary data.</text>
</comment>
<dbReference type="EMBL" id="DTHV01000146">
    <property type="protein sequence ID" value="HGW60693.1"/>
    <property type="molecule type" value="Genomic_DNA"/>
</dbReference>
<sequence length="66" mass="8213">MKKEYKEFLYTYRDKDKDEWTVGLTTITLEEILKVKEFDEKKLGKEVKIYEFDRQTGQIKRLYERK</sequence>
<accession>A0A7C4U4B7</accession>